<dbReference type="AlphaFoldDB" id="A0A6H5I833"/>
<evidence type="ECO:0000313" key="1">
    <source>
        <dbReference type="EMBL" id="CAB0031839.1"/>
    </source>
</evidence>
<proteinExistence type="predicted"/>
<organism evidence="1 2">
    <name type="scientific">Trichogramma brassicae</name>
    <dbReference type="NCBI Taxonomy" id="86971"/>
    <lineage>
        <taxon>Eukaryota</taxon>
        <taxon>Metazoa</taxon>
        <taxon>Ecdysozoa</taxon>
        <taxon>Arthropoda</taxon>
        <taxon>Hexapoda</taxon>
        <taxon>Insecta</taxon>
        <taxon>Pterygota</taxon>
        <taxon>Neoptera</taxon>
        <taxon>Endopterygota</taxon>
        <taxon>Hymenoptera</taxon>
        <taxon>Apocrita</taxon>
        <taxon>Proctotrupomorpha</taxon>
        <taxon>Chalcidoidea</taxon>
        <taxon>Trichogrammatidae</taxon>
        <taxon>Trichogramma</taxon>
    </lineage>
</organism>
<sequence>MFRVVRIGNLKGLDSIFSSQILAQYVLAFVSQLFELILVGGPQQFCSRGKFLSLDAASVDVTQHLDSGYVTDVHDIDRLAFVFQRIAADEHGFEYGTRSSEHDPVRRDLLSGRHEISKSKPRRNRFPPFCLGDDSHRLCILHTSCSEAVEKSRKAKVSYVKSFTHIGDVAAFYSYAIELLYQKVM</sequence>
<gene>
    <name evidence="1" type="ORF">TBRA_LOCUS3797</name>
</gene>
<keyword evidence="2" id="KW-1185">Reference proteome</keyword>
<accession>A0A6H5I833</accession>
<name>A0A6H5I833_9HYME</name>
<dbReference type="EMBL" id="CADCXV010000657">
    <property type="protein sequence ID" value="CAB0031839.1"/>
    <property type="molecule type" value="Genomic_DNA"/>
</dbReference>
<evidence type="ECO:0000313" key="2">
    <source>
        <dbReference type="Proteomes" id="UP000479190"/>
    </source>
</evidence>
<protein>
    <submittedName>
        <fullName evidence="1">Uncharacterized protein</fullName>
    </submittedName>
</protein>
<reference evidence="1 2" key="1">
    <citation type="submission" date="2020-02" db="EMBL/GenBank/DDBJ databases">
        <authorList>
            <person name="Ferguson B K."/>
        </authorList>
    </citation>
    <scope>NUCLEOTIDE SEQUENCE [LARGE SCALE GENOMIC DNA]</scope>
</reference>
<dbReference type="Proteomes" id="UP000479190">
    <property type="component" value="Unassembled WGS sequence"/>
</dbReference>